<dbReference type="InterPro" id="IPR000182">
    <property type="entry name" value="GNAT_dom"/>
</dbReference>
<dbReference type="Gene3D" id="3.40.630.30">
    <property type="match status" value="1"/>
</dbReference>
<dbReference type="AlphaFoldDB" id="A0A7Y3YT37"/>
<protein>
    <submittedName>
        <fullName evidence="2">GNAT family N-acetyltransferase</fullName>
    </submittedName>
</protein>
<dbReference type="Pfam" id="PF00583">
    <property type="entry name" value="Acetyltransf_1"/>
    <property type="match status" value="1"/>
</dbReference>
<dbReference type="Proteomes" id="UP000525336">
    <property type="component" value="Unassembled WGS sequence"/>
</dbReference>
<name>A0A7Y3YT37_9VIBR</name>
<dbReference type="GO" id="GO:0016747">
    <property type="term" value="F:acyltransferase activity, transferring groups other than amino-acyl groups"/>
    <property type="evidence" value="ECO:0007669"/>
    <property type="project" value="InterPro"/>
</dbReference>
<keyword evidence="2" id="KW-0808">Transferase</keyword>
<dbReference type="SUPFAM" id="SSF55729">
    <property type="entry name" value="Acyl-CoA N-acyltransferases (Nat)"/>
    <property type="match status" value="1"/>
</dbReference>
<evidence type="ECO:0000313" key="3">
    <source>
        <dbReference type="Proteomes" id="UP000525336"/>
    </source>
</evidence>
<gene>
    <name evidence="2" type="ORF">F0245_23225</name>
</gene>
<comment type="caution">
    <text evidence="2">The sequence shown here is derived from an EMBL/GenBank/DDBJ whole genome shotgun (WGS) entry which is preliminary data.</text>
</comment>
<dbReference type="RefSeq" id="WP_171369394.1">
    <property type="nucleotide sequence ID" value="NZ_VTXW01000040.1"/>
</dbReference>
<proteinExistence type="predicted"/>
<evidence type="ECO:0000313" key="2">
    <source>
        <dbReference type="EMBL" id="NOH36224.1"/>
    </source>
</evidence>
<dbReference type="EMBL" id="VTXW01000040">
    <property type="protein sequence ID" value="NOH36224.1"/>
    <property type="molecule type" value="Genomic_DNA"/>
</dbReference>
<evidence type="ECO:0000259" key="1">
    <source>
        <dbReference type="Pfam" id="PF00583"/>
    </source>
</evidence>
<reference evidence="2 3" key="1">
    <citation type="submission" date="2019-09" db="EMBL/GenBank/DDBJ databases">
        <title>Draft genome sequencing and comparative genomics of hatchery-associated Vibrios.</title>
        <authorList>
            <person name="Kehlet-Delgado H."/>
            <person name="Mueller R.S."/>
        </authorList>
    </citation>
    <scope>NUCLEOTIDE SEQUENCE [LARGE SCALE GENOMIC DNA]</scope>
    <source>
        <strain evidence="2 3">00-90-10</strain>
    </source>
</reference>
<feature type="domain" description="N-acetyltransferase" evidence="1">
    <location>
        <begin position="61"/>
        <end position="132"/>
    </location>
</feature>
<sequence length="144" mass="17215">MLIRKAMLRDLRSINKLCHEQLLGSQSKMRNSDNVKETKRLSDYNLSKLRMVDLLFTESLFKKKLNDKNIYFFVAETDRKRKEVVGYLIVSVHIPRKTPAFTQNTPQFYAYIERFYVSYKYHGKGIELALLNSFDYWKKHRSAH</sequence>
<accession>A0A7Y3YT37</accession>
<dbReference type="InterPro" id="IPR016181">
    <property type="entry name" value="Acyl_CoA_acyltransferase"/>
</dbReference>
<organism evidence="2 3">
    <name type="scientific">Vibrio chagasii</name>
    <dbReference type="NCBI Taxonomy" id="170679"/>
    <lineage>
        <taxon>Bacteria</taxon>
        <taxon>Pseudomonadati</taxon>
        <taxon>Pseudomonadota</taxon>
        <taxon>Gammaproteobacteria</taxon>
        <taxon>Vibrionales</taxon>
        <taxon>Vibrionaceae</taxon>
        <taxon>Vibrio</taxon>
    </lineage>
</organism>
<dbReference type="CDD" id="cd04301">
    <property type="entry name" value="NAT_SF"/>
    <property type="match status" value="1"/>
</dbReference>